<evidence type="ECO:0000313" key="3">
    <source>
        <dbReference type="EMBL" id="ALS98276.1"/>
    </source>
</evidence>
<evidence type="ECO:0000259" key="2">
    <source>
        <dbReference type="Pfam" id="PF08327"/>
    </source>
</evidence>
<sequence>MANIEHIQYINVPVAQVYNALTSTEGLSEVWTRELNVTAQPGAINEFGFGDEPPTLMEIVELVPDKTILWHCVGSDPEWIGTKISFELEQKQGKTSVRLRHMDWQDVTEFYRFCNYNWAIFLLSLKQYCEEGRGIPFQERKF</sequence>
<dbReference type="OrthoDB" id="287565at2"/>
<dbReference type="AlphaFoldDB" id="A0A0U2Z759"/>
<evidence type="ECO:0000313" key="4">
    <source>
        <dbReference type="Proteomes" id="UP000068447"/>
    </source>
</evidence>
<organism evidence="3 4">
    <name type="scientific">Lacimicrobium alkaliphilum</name>
    <dbReference type="NCBI Taxonomy" id="1526571"/>
    <lineage>
        <taxon>Bacteria</taxon>
        <taxon>Pseudomonadati</taxon>
        <taxon>Pseudomonadota</taxon>
        <taxon>Gammaproteobacteria</taxon>
        <taxon>Alteromonadales</taxon>
        <taxon>Alteromonadaceae</taxon>
        <taxon>Lacimicrobium</taxon>
    </lineage>
</organism>
<keyword evidence="4" id="KW-1185">Reference proteome</keyword>
<dbReference type="RefSeq" id="WP_062479081.1">
    <property type="nucleotide sequence ID" value="NZ_CP013650.1"/>
</dbReference>
<feature type="domain" description="Activator of Hsp90 ATPase homologue 1/2-like C-terminal" evidence="2">
    <location>
        <begin position="11"/>
        <end position="129"/>
    </location>
</feature>
<name>A0A0U2Z759_9ALTE</name>
<dbReference type="Pfam" id="PF08327">
    <property type="entry name" value="AHSA1"/>
    <property type="match status" value="1"/>
</dbReference>
<dbReference type="InterPro" id="IPR023393">
    <property type="entry name" value="START-like_dom_sf"/>
</dbReference>
<accession>A0A0U2Z759</accession>
<dbReference type="Gene3D" id="3.30.530.20">
    <property type="match status" value="1"/>
</dbReference>
<dbReference type="EMBL" id="CP013650">
    <property type="protein sequence ID" value="ALS98276.1"/>
    <property type="molecule type" value="Genomic_DNA"/>
</dbReference>
<reference evidence="3 4" key="1">
    <citation type="submission" date="2015-12" db="EMBL/GenBank/DDBJ databases">
        <title>Complete genome of Lacimicrobium alkaliphilum KCTC 32984.</title>
        <authorList>
            <person name="Kim S.-G."/>
            <person name="Lee Y.-J."/>
        </authorList>
    </citation>
    <scope>NUCLEOTIDE SEQUENCE [LARGE SCALE GENOMIC DNA]</scope>
    <source>
        <strain evidence="3 4">YelD216</strain>
    </source>
</reference>
<dbReference type="CDD" id="cd07814">
    <property type="entry name" value="SRPBCC_CalC_Aha1-like"/>
    <property type="match status" value="1"/>
</dbReference>
<evidence type="ECO:0000256" key="1">
    <source>
        <dbReference type="ARBA" id="ARBA00006817"/>
    </source>
</evidence>
<proteinExistence type="inferred from homology"/>
<dbReference type="KEGG" id="lal:AT746_08440"/>
<protein>
    <submittedName>
        <fullName evidence="3">ATPase</fullName>
    </submittedName>
</protein>
<comment type="similarity">
    <text evidence="1">Belongs to the AHA1 family.</text>
</comment>
<dbReference type="SUPFAM" id="SSF55961">
    <property type="entry name" value="Bet v1-like"/>
    <property type="match status" value="1"/>
</dbReference>
<dbReference type="InterPro" id="IPR013538">
    <property type="entry name" value="ASHA1/2-like_C"/>
</dbReference>
<dbReference type="Proteomes" id="UP000068447">
    <property type="component" value="Chromosome"/>
</dbReference>
<dbReference type="STRING" id="1526571.AT746_08440"/>
<gene>
    <name evidence="3" type="ORF">AT746_08440</name>
</gene>